<proteinExistence type="predicted"/>
<gene>
    <name evidence="1" type="ORF">MRB53_033034</name>
</gene>
<reference evidence="1 2" key="1">
    <citation type="journal article" date="2022" name="Hortic Res">
        <title>A haplotype resolved chromosomal level avocado genome allows analysis of novel avocado genes.</title>
        <authorList>
            <person name="Nath O."/>
            <person name="Fletcher S.J."/>
            <person name="Hayward A."/>
            <person name="Shaw L.M."/>
            <person name="Masouleh A.K."/>
            <person name="Furtado A."/>
            <person name="Henry R.J."/>
            <person name="Mitter N."/>
        </authorList>
    </citation>
    <scope>NUCLEOTIDE SEQUENCE [LARGE SCALE GENOMIC DNA]</scope>
    <source>
        <strain evidence="2">cv. Hass</strain>
    </source>
</reference>
<dbReference type="Proteomes" id="UP001234297">
    <property type="component" value="Chromosome 11"/>
</dbReference>
<comment type="caution">
    <text evidence="1">The sequence shown here is derived from an EMBL/GenBank/DDBJ whole genome shotgun (WGS) entry which is preliminary data.</text>
</comment>
<evidence type="ECO:0000313" key="2">
    <source>
        <dbReference type="Proteomes" id="UP001234297"/>
    </source>
</evidence>
<sequence>MVGLPFDCLANPLGAVRLTFEKAASASPQGLDQATLNSGQDWGAIDVFNNFLFEQGGLSHVPILDPVNLHRIRPNSLVRFRGMVQDMLGNEFYVGTFKNGLTWKTNKFTDVSSYPIPSTSEMRIWERRLLYCVTVPGQNSWVVQSSSSEIGFNRSSSSSFQHGEKRSRDEVSKDTDLNASDHEPSNSSMFTKRQRENGHPCEPFQTPQEAVEDTHPGPSLQSVLKTNSLSCMVKIYDSLEADLKLNDVFEFIGVFTFDPELAVHKDDSDEFSNGICDDALVHLPPSKVPRLHCLIHRKLGAHDFLLSTYVIEPLPSLIKGVREALLRHLTAILGNDGVAAQCLLLHLLSRVHARVDSFAVGKLSLNLFGFSSETVSIFGNQLILALQNLLPFSQSMPLALEYLNTATLGPRKDYKTNRLVSGVLQLAQGTHLTIDETQLKAGTINSNGVANSHLLKNLLENQKVDYDFEYYKMEMAADVQILILSEGKSNILPADLVLPFRPSVVASVVNGTAEELQAWRWYLATLRSLPHNIEPVIQKTIEDDMVSARQEDRKLGSEDFSRWLTMARLMAASFGETFLSMEHWQMVKEMERLRLERFK</sequence>
<organism evidence="1 2">
    <name type="scientific">Persea americana</name>
    <name type="common">Avocado</name>
    <dbReference type="NCBI Taxonomy" id="3435"/>
    <lineage>
        <taxon>Eukaryota</taxon>
        <taxon>Viridiplantae</taxon>
        <taxon>Streptophyta</taxon>
        <taxon>Embryophyta</taxon>
        <taxon>Tracheophyta</taxon>
        <taxon>Spermatophyta</taxon>
        <taxon>Magnoliopsida</taxon>
        <taxon>Magnoliidae</taxon>
        <taxon>Laurales</taxon>
        <taxon>Lauraceae</taxon>
        <taxon>Persea</taxon>
    </lineage>
</organism>
<accession>A0ACC2KTE4</accession>
<evidence type="ECO:0000313" key="1">
    <source>
        <dbReference type="EMBL" id="KAJ8624504.1"/>
    </source>
</evidence>
<keyword evidence="2" id="KW-1185">Reference proteome</keyword>
<name>A0ACC2KTE4_PERAE</name>
<protein>
    <submittedName>
        <fullName evidence="1">Uncharacterized protein</fullName>
    </submittedName>
</protein>
<dbReference type="EMBL" id="CM056819">
    <property type="protein sequence ID" value="KAJ8624504.1"/>
    <property type="molecule type" value="Genomic_DNA"/>
</dbReference>